<keyword evidence="3" id="KW-1185">Reference proteome</keyword>
<dbReference type="Pfam" id="PF00293">
    <property type="entry name" value="NUDIX"/>
    <property type="match status" value="1"/>
</dbReference>
<sequence length="251" mass="27846">MSPPYKFTFSPSLSPLTLQTPQTLSSKSVPSIAHLMTSVLVLRQQKQPLSPPQILLLRRSPADSYGLKWEAPGGSADLTDASILSAAARELFEESALGESHFHAVLGMTKQKAEELFSSSTAEEKRPENWGIDPEDEQAEDIEVHVSEEMKILFTTFHEPDGIWGKVNFLATVAEDAQVEIDLEEHVEWGWFTEEEVRTGRALRSSVITETIFPDEELSDGGKRVMEFTSQAVWGSLLEAFSVGRELGIIV</sequence>
<dbReference type="PROSITE" id="PS51462">
    <property type="entry name" value="NUDIX"/>
    <property type="match status" value="1"/>
</dbReference>
<dbReference type="Proteomes" id="UP000240493">
    <property type="component" value="Unassembled WGS sequence"/>
</dbReference>
<accession>A0A2T3Z0L9</accession>
<evidence type="ECO:0000259" key="1">
    <source>
        <dbReference type="PROSITE" id="PS51462"/>
    </source>
</evidence>
<evidence type="ECO:0000313" key="3">
    <source>
        <dbReference type="Proteomes" id="UP000240493"/>
    </source>
</evidence>
<dbReference type="SUPFAM" id="SSF55811">
    <property type="entry name" value="Nudix"/>
    <property type="match status" value="1"/>
</dbReference>
<organism evidence="2 3">
    <name type="scientific">Trichoderma asperellum (strain ATCC 204424 / CBS 433.97 / NBRC 101777)</name>
    <dbReference type="NCBI Taxonomy" id="1042311"/>
    <lineage>
        <taxon>Eukaryota</taxon>
        <taxon>Fungi</taxon>
        <taxon>Dikarya</taxon>
        <taxon>Ascomycota</taxon>
        <taxon>Pezizomycotina</taxon>
        <taxon>Sordariomycetes</taxon>
        <taxon>Hypocreomycetidae</taxon>
        <taxon>Hypocreales</taxon>
        <taxon>Hypocreaceae</taxon>
        <taxon>Trichoderma</taxon>
    </lineage>
</organism>
<dbReference type="InterPro" id="IPR000086">
    <property type="entry name" value="NUDIX_hydrolase_dom"/>
</dbReference>
<evidence type="ECO:0000313" key="2">
    <source>
        <dbReference type="EMBL" id="PTB38337.1"/>
    </source>
</evidence>
<dbReference type="PANTHER" id="PTHR43736:SF1">
    <property type="entry name" value="DIHYDRONEOPTERIN TRIPHOSPHATE DIPHOSPHATASE"/>
    <property type="match status" value="1"/>
</dbReference>
<reference evidence="2 3" key="1">
    <citation type="submission" date="2016-07" db="EMBL/GenBank/DDBJ databases">
        <title>Multiple horizontal gene transfer events from other fungi enriched the ability of initially mycotrophic Trichoderma (Ascomycota) to feed on dead plant biomass.</title>
        <authorList>
            <consortium name="DOE Joint Genome Institute"/>
            <person name="Aerts A."/>
            <person name="Atanasova L."/>
            <person name="Chenthamara K."/>
            <person name="Zhang J."/>
            <person name="Grujic M."/>
            <person name="Henrissat B."/>
            <person name="Kuo A."/>
            <person name="Salamov A."/>
            <person name="Lipzen A."/>
            <person name="Labutti K."/>
            <person name="Barry K."/>
            <person name="Miao Y."/>
            <person name="Rahimi M.J."/>
            <person name="Shen Q."/>
            <person name="Grigoriev I.V."/>
            <person name="Kubicek C.P."/>
            <person name="Druzhinina I.S."/>
        </authorList>
    </citation>
    <scope>NUCLEOTIDE SEQUENCE [LARGE SCALE GENOMIC DNA]</scope>
    <source>
        <strain evidence="2 3">CBS 433.97</strain>
    </source>
</reference>
<dbReference type="Gene3D" id="3.90.79.10">
    <property type="entry name" value="Nucleoside Triphosphate Pyrophosphohydrolase"/>
    <property type="match status" value="1"/>
</dbReference>
<dbReference type="EMBL" id="KZ679266">
    <property type="protein sequence ID" value="PTB38337.1"/>
    <property type="molecule type" value="Genomic_DNA"/>
</dbReference>
<proteinExistence type="predicted"/>
<dbReference type="OrthoDB" id="276276at2759"/>
<name>A0A2T3Z0L9_TRIA4</name>
<feature type="domain" description="Nudix hydrolase" evidence="1">
    <location>
        <begin position="32"/>
        <end position="216"/>
    </location>
</feature>
<dbReference type="AlphaFoldDB" id="A0A2T3Z0L9"/>
<dbReference type="InterPro" id="IPR015797">
    <property type="entry name" value="NUDIX_hydrolase-like_dom_sf"/>
</dbReference>
<protein>
    <recommendedName>
        <fullName evidence="1">Nudix hydrolase domain-containing protein</fullName>
    </recommendedName>
</protein>
<dbReference type="PANTHER" id="PTHR43736">
    <property type="entry name" value="ADP-RIBOSE PYROPHOSPHATASE"/>
    <property type="match status" value="1"/>
</dbReference>
<gene>
    <name evidence="2" type="ORF">M441DRAFT_146704</name>
</gene>
<dbReference type="CDD" id="cd02883">
    <property type="entry name" value="NUDIX_Hydrolase"/>
    <property type="match status" value="1"/>
</dbReference>